<reference evidence="4" key="1">
    <citation type="submission" date="2020-06" db="EMBL/GenBank/DDBJ databases">
        <authorList>
            <consortium name="Plant Systems Biology data submission"/>
        </authorList>
    </citation>
    <scope>NUCLEOTIDE SEQUENCE</scope>
    <source>
        <strain evidence="4">D6</strain>
    </source>
</reference>
<dbReference type="EMBL" id="CAICTM010001669">
    <property type="protein sequence ID" value="CAB9525391.1"/>
    <property type="molecule type" value="Genomic_DNA"/>
</dbReference>
<dbReference type="GO" id="GO:0048029">
    <property type="term" value="F:monosaccharide binding"/>
    <property type="evidence" value="ECO:0007669"/>
    <property type="project" value="TreeGrafter"/>
</dbReference>
<dbReference type="Pfam" id="PF00342">
    <property type="entry name" value="PGI"/>
    <property type="match status" value="2"/>
</dbReference>
<dbReference type="InterPro" id="IPR001672">
    <property type="entry name" value="G6P_Isomerase"/>
</dbReference>
<protein>
    <submittedName>
        <fullName evidence="4">Glucose-6-phosphate isomerase, cytosolic</fullName>
    </submittedName>
</protein>
<dbReference type="AlphaFoldDB" id="A0A9N8ETS2"/>
<proteinExistence type="predicted"/>
<dbReference type="PANTHER" id="PTHR11469">
    <property type="entry name" value="GLUCOSE-6-PHOSPHATE ISOMERASE"/>
    <property type="match status" value="1"/>
</dbReference>
<keyword evidence="1" id="KW-0312">Gluconeogenesis</keyword>
<organism evidence="4 5">
    <name type="scientific">Seminavis robusta</name>
    <dbReference type="NCBI Taxonomy" id="568900"/>
    <lineage>
        <taxon>Eukaryota</taxon>
        <taxon>Sar</taxon>
        <taxon>Stramenopiles</taxon>
        <taxon>Ochrophyta</taxon>
        <taxon>Bacillariophyta</taxon>
        <taxon>Bacillariophyceae</taxon>
        <taxon>Bacillariophycidae</taxon>
        <taxon>Naviculales</taxon>
        <taxon>Naviculaceae</taxon>
        <taxon>Seminavis</taxon>
    </lineage>
</organism>
<dbReference type="InterPro" id="IPR046348">
    <property type="entry name" value="SIS_dom_sf"/>
</dbReference>
<dbReference type="SUPFAM" id="SSF53697">
    <property type="entry name" value="SIS domain"/>
    <property type="match status" value="1"/>
</dbReference>
<keyword evidence="5" id="KW-1185">Reference proteome</keyword>
<evidence type="ECO:0000256" key="1">
    <source>
        <dbReference type="ARBA" id="ARBA00022432"/>
    </source>
</evidence>
<dbReference type="GO" id="GO:0097367">
    <property type="term" value="F:carbohydrate derivative binding"/>
    <property type="evidence" value="ECO:0007669"/>
    <property type="project" value="InterPro"/>
</dbReference>
<evidence type="ECO:0000313" key="5">
    <source>
        <dbReference type="Proteomes" id="UP001153069"/>
    </source>
</evidence>
<keyword evidence="2" id="KW-0324">Glycolysis</keyword>
<accession>A0A9N8ETS2</accession>
<dbReference type="GO" id="GO:0004347">
    <property type="term" value="F:glucose-6-phosphate isomerase activity"/>
    <property type="evidence" value="ECO:0007669"/>
    <property type="project" value="InterPro"/>
</dbReference>
<dbReference type="GO" id="GO:0006096">
    <property type="term" value="P:glycolytic process"/>
    <property type="evidence" value="ECO:0007669"/>
    <property type="project" value="UniProtKB-KW"/>
</dbReference>
<dbReference type="Gene3D" id="3.40.50.10490">
    <property type="entry name" value="Glucose-6-phosphate isomerase like protein, domain 1"/>
    <property type="match status" value="2"/>
</dbReference>
<keyword evidence="3 4" id="KW-0413">Isomerase</keyword>
<dbReference type="Proteomes" id="UP001153069">
    <property type="component" value="Unassembled WGS sequence"/>
</dbReference>
<dbReference type="PROSITE" id="PS51463">
    <property type="entry name" value="P_GLUCOSE_ISOMERASE_3"/>
    <property type="match status" value="1"/>
</dbReference>
<dbReference type="GO" id="GO:0006094">
    <property type="term" value="P:gluconeogenesis"/>
    <property type="evidence" value="ECO:0007669"/>
    <property type="project" value="UniProtKB-KW"/>
</dbReference>
<dbReference type="OrthoDB" id="42138at2759"/>
<dbReference type="GO" id="GO:0005829">
    <property type="term" value="C:cytosol"/>
    <property type="evidence" value="ECO:0007669"/>
    <property type="project" value="TreeGrafter"/>
</dbReference>
<name>A0A9N8ETS2_9STRA</name>
<gene>
    <name evidence="4" type="ORF">SEMRO_1671_G290010.1</name>
</gene>
<evidence type="ECO:0000256" key="2">
    <source>
        <dbReference type="ARBA" id="ARBA00023152"/>
    </source>
</evidence>
<dbReference type="PANTHER" id="PTHR11469:SF1">
    <property type="entry name" value="GLUCOSE-6-PHOSPHATE ISOMERASE"/>
    <property type="match status" value="1"/>
</dbReference>
<evidence type="ECO:0000313" key="4">
    <source>
        <dbReference type="EMBL" id="CAB9525391.1"/>
    </source>
</evidence>
<sequence length="487" mass="52974">MPSMHLALRAPKDQGLHMLTYDGVNALTGIHREWDRLERLCNSIRRGAWRGVTGHMIRNVVVIGKGVAIQALQFVQAALLQDETAIMASRFGLDNSSSAMAAATKDWSGRLLQVRRSAGTTSTTNTPHANVRPRCNKWVLLTVGSPLARNRLLAELDAASTMVISFALQGNEETGLATATLKSWLLQQLAPKKVDSVLSKHMLLITGNDQIATTINKPESVFLIPEHSRCEAFTSFSAATLLPLSIVYGWSICEHFLTGAHDMDCHFVETNPRHNLPVLLALTDVWNDTFFGAASSGRIVTPFTRSMNGFPAFVAALEAQSLIAKTNNQPTKNQLSFASGTNARPACSSCVGNGGSDSAYDRALYQSSKIQYSELVMVMNTQLKANTARNLGAQGMEDSCSCRCLGDFLSSLPCEKWHLVAEPRKTLGTTMTIVVLPVRPAVRHMPTNPYCQNTTFKSKSISSVNSIKTTATSSSRCLRKETAPALC</sequence>
<comment type="caution">
    <text evidence="4">The sequence shown here is derived from an EMBL/GenBank/DDBJ whole genome shotgun (WGS) entry which is preliminary data.</text>
</comment>
<dbReference type="GO" id="GO:0051156">
    <property type="term" value="P:glucose 6-phosphate metabolic process"/>
    <property type="evidence" value="ECO:0007669"/>
    <property type="project" value="TreeGrafter"/>
</dbReference>
<evidence type="ECO:0000256" key="3">
    <source>
        <dbReference type="ARBA" id="ARBA00023235"/>
    </source>
</evidence>